<feature type="binding site" evidence="10 12">
    <location>
        <begin position="144"/>
        <end position="145"/>
    </location>
    <ligand>
        <name>L-glutamine</name>
        <dbReference type="ChEBI" id="CHEBI:58359"/>
    </ligand>
</feature>
<comment type="function">
    <text evidence="8 10">Catalyzes the hydrolysis of glutamine to glutamate and ammonia as part of the biosynthesis of pyridoxal 5'-phosphate. The resulting ammonia molecule is channeled to the active site of PdxS.</text>
</comment>
<feature type="binding site" evidence="10 12">
    <location>
        <begin position="57"/>
        <end position="59"/>
    </location>
    <ligand>
        <name>L-glutamine</name>
        <dbReference type="ChEBI" id="CHEBI:58359"/>
    </ligand>
</feature>
<dbReference type="Gene3D" id="3.40.50.880">
    <property type="match status" value="1"/>
</dbReference>
<reference evidence="13 14" key="1">
    <citation type="submission" date="2017-02" db="EMBL/GenBank/DDBJ databases">
        <authorList>
            <person name="Peterson S.W."/>
        </authorList>
    </citation>
    <scope>NUCLEOTIDE SEQUENCE [LARGE SCALE GENOMIC DNA]</scope>
    <source>
        <strain evidence="13 14">DSM 15102</strain>
    </source>
</reference>
<protein>
    <recommendedName>
        <fullName evidence="10">Pyridoxal 5'-phosphate synthase subunit PdxT</fullName>
        <ecNumber evidence="10">4.3.3.6</ecNumber>
    </recommendedName>
    <alternativeName>
        <fullName evidence="10">Pdx2</fullName>
    </alternativeName>
    <alternativeName>
        <fullName evidence="10">Pyridoxal 5'-phosphate synthase glutaminase subunit</fullName>
        <ecNumber evidence="10">3.5.1.2</ecNumber>
    </alternativeName>
</protein>
<dbReference type="OrthoDB" id="9810320at2"/>
<comment type="catalytic activity">
    <reaction evidence="6 10">
        <text>aldehydo-D-ribose 5-phosphate + D-glyceraldehyde 3-phosphate + L-glutamine = pyridoxal 5'-phosphate + L-glutamate + phosphate + 3 H2O + H(+)</text>
        <dbReference type="Rhea" id="RHEA:31507"/>
        <dbReference type="ChEBI" id="CHEBI:15377"/>
        <dbReference type="ChEBI" id="CHEBI:15378"/>
        <dbReference type="ChEBI" id="CHEBI:29985"/>
        <dbReference type="ChEBI" id="CHEBI:43474"/>
        <dbReference type="ChEBI" id="CHEBI:58273"/>
        <dbReference type="ChEBI" id="CHEBI:58359"/>
        <dbReference type="ChEBI" id="CHEBI:59776"/>
        <dbReference type="ChEBI" id="CHEBI:597326"/>
        <dbReference type="EC" id="4.3.3.6"/>
    </reaction>
</comment>
<dbReference type="EMBL" id="FUWV01000011">
    <property type="protein sequence ID" value="SJZ79375.1"/>
    <property type="molecule type" value="Genomic_DNA"/>
</dbReference>
<dbReference type="GO" id="GO:0042823">
    <property type="term" value="P:pyridoxal phosphate biosynthetic process"/>
    <property type="evidence" value="ECO:0007669"/>
    <property type="project" value="UniProtKB-UniRule"/>
</dbReference>
<dbReference type="FunFam" id="3.40.50.880:FF:000010">
    <property type="entry name" value="uncharacterized protein LOC100176842 isoform X2"/>
    <property type="match status" value="1"/>
</dbReference>
<evidence type="ECO:0000256" key="8">
    <source>
        <dbReference type="ARBA" id="ARBA00054599"/>
    </source>
</evidence>
<dbReference type="PANTHER" id="PTHR31559:SF0">
    <property type="entry name" value="PYRIDOXAL 5'-PHOSPHATE SYNTHASE SUBUNIT SNO1-RELATED"/>
    <property type="match status" value="1"/>
</dbReference>
<organism evidence="13 14">
    <name type="scientific">Garciella nitratireducens DSM 15102</name>
    <dbReference type="NCBI Taxonomy" id="1121911"/>
    <lineage>
        <taxon>Bacteria</taxon>
        <taxon>Bacillati</taxon>
        <taxon>Bacillota</taxon>
        <taxon>Clostridia</taxon>
        <taxon>Eubacteriales</taxon>
        <taxon>Eubacteriaceae</taxon>
        <taxon>Garciella</taxon>
    </lineage>
</organism>
<gene>
    <name evidence="10" type="primary">pdxT</name>
    <name evidence="13" type="ORF">SAMN02745973_01710</name>
</gene>
<dbReference type="PANTHER" id="PTHR31559">
    <property type="entry name" value="PYRIDOXAL 5'-PHOSPHATE SYNTHASE SUBUNIT SNO"/>
    <property type="match status" value="1"/>
</dbReference>
<evidence type="ECO:0000256" key="7">
    <source>
        <dbReference type="ARBA" id="ARBA00049534"/>
    </source>
</evidence>
<dbReference type="Pfam" id="PF01174">
    <property type="entry name" value="SNO"/>
    <property type="match status" value="1"/>
</dbReference>
<evidence type="ECO:0000256" key="4">
    <source>
        <dbReference type="ARBA" id="ARBA00022962"/>
    </source>
</evidence>
<evidence type="ECO:0000313" key="14">
    <source>
        <dbReference type="Proteomes" id="UP000196365"/>
    </source>
</evidence>
<feature type="active site" description="Charge relay system" evidence="10 11">
    <location>
        <position position="180"/>
    </location>
</feature>
<dbReference type="CDD" id="cd01749">
    <property type="entry name" value="GATase1_PB"/>
    <property type="match status" value="1"/>
</dbReference>
<dbReference type="EC" id="4.3.3.6" evidence="10"/>
<evidence type="ECO:0000313" key="13">
    <source>
        <dbReference type="EMBL" id="SJZ79375.1"/>
    </source>
</evidence>
<feature type="active site" description="Nucleophile" evidence="10 11">
    <location>
        <position position="89"/>
    </location>
</feature>
<dbReference type="PROSITE" id="PS51273">
    <property type="entry name" value="GATASE_TYPE_1"/>
    <property type="match status" value="1"/>
</dbReference>
<evidence type="ECO:0000256" key="11">
    <source>
        <dbReference type="PIRSR" id="PIRSR005639-1"/>
    </source>
</evidence>
<dbReference type="PIRSF" id="PIRSF005639">
    <property type="entry name" value="Glut_amidoT_SNO"/>
    <property type="match status" value="1"/>
</dbReference>
<dbReference type="Proteomes" id="UP000196365">
    <property type="component" value="Unassembled WGS sequence"/>
</dbReference>
<comment type="catalytic activity">
    <reaction evidence="7 10">
        <text>L-glutamine + H2O = L-glutamate + NH4(+)</text>
        <dbReference type="Rhea" id="RHEA:15889"/>
        <dbReference type="ChEBI" id="CHEBI:15377"/>
        <dbReference type="ChEBI" id="CHEBI:28938"/>
        <dbReference type="ChEBI" id="CHEBI:29985"/>
        <dbReference type="ChEBI" id="CHEBI:58359"/>
        <dbReference type="EC" id="3.5.1.2"/>
    </reaction>
</comment>
<dbReference type="GO" id="GO:0004359">
    <property type="term" value="F:glutaminase activity"/>
    <property type="evidence" value="ECO:0007669"/>
    <property type="project" value="UniProtKB-UniRule"/>
</dbReference>
<evidence type="ECO:0000256" key="10">
    <source>
        <dbReference type="HAMAP-Rule" id="MF_01615"/>
    </source>
</evidence>
<dbReference type="GO" id="GO:0008614">
    <property type="term" value="P:pyridoxine metabolic process"/>
    <property type="evidence" value="ECO:0007669"/>
    <property type="project" value="TreeGrafter"/>
</dbReference>
<keyword evidence="2 10" id="KW-0378">Hydrolase</keyword>
<keyword evidence="5 10" id="KW-0456">Lyase</keyword>
<dbReference type="EC" id="3.5.1.2" evidence="10"/>
<comment type="similarity">
    <text evidence="1 10">Belongs to the glutaminase PdxT/SNO family.</text>
</comment>
<dbReference type="GO" id="GO:1903600">
    <property type="term" value="C:glutaminase complex"/>
    <property type="evidence" value="ECO:0007669"/>
    <property type="project" value="TreeGrafter"/>
</dbReference>
<dbReference type="PROSITE" id="PS51130">
    <property type="entry name" value="PDXT_SNO_2"/>
    <property type="match status" value="1"/>
</dbReference>
<dbReference type="PROSITE" id="PS01236">
    <property type="entry name" value="PDXT_SNO_1"/>
    <property type="match status" value="1"/>
</dbReference>
<keyword evidence="4 10" id="KW-0315">Glutamine amidotransferase</keyword>
<dbReference type="HAMAP" id="MF_01615">
    <property type="entry name" value="PdxT"/>
    <property type="match status" value="1"/>
</dbReference>
<evidence type="ECO:0000256" key="3">
    <source>
        <dbReference type="ARBA" id="ARBA00022898"/>
    </source>
</evidence>
<name>A0A1T4NJT2_9FIRM</name>
<comment type="subunit">
    <text evidence="9 10">In the presence of PdxS, forms a dodecamer of heterodimers. Only shows activity in the heterodimer.</text>
</comment>
<dbReference type="RefSeq" id="WP_087679099.1">
    <property type="nucleotide sequence ID" value="NZ_FUWV01000011.1"/>
</dbReference>
<feature type="active site" description="Charge relay system" evidence="10 11">
    <location>
        <position position="182"/>
    </location>
</feature>
<dbReference type="AlphaFoldDB" id="A0A1T4NJT2"/>
<dbReference type="GO" id="GO:0005829">
    <property type="term" value="C:cytosol"/>
    <property type="evidence" value="ECO:0007669"/>
    <property type="project" value="TreeGrafter"/>
</dbReference>
<evidence type="ECO:0000256" key="6">
    <source>
        <dbReference type="ARBA" id="ARBA00047992"/>
    </source>
</evidence>
<keyword evidence="14" id="KW-1185">Reference proteome</keyword>
<dbReference type="UniPathway" id="UPA00245"/>
<sequence length="199" mass="22453">MISENLHHKSFLNIGVLGLQGAVEEHIKKIQELGYHGTIIKKPDQLDQIDGLILPGGESTTLRKLMDSYGFFQPLLEFSANKKPIFGTCAGMVLLAKKLEGSEEAYLKLMDIRVKRNAFGRQRESFEVTLPIQGFTSDFPAVFIRAPYIESVGNQVEVLSTYKGHIVAAKQEQILVTAFHPELTEDPRFFQLFIQMIKK</sequence>
<evidence type="ECO:0000256" key="12">
    <source>
        <dbReference type="PIRSR" id="PIRSR005639-2"/>
    </source>
</evidence>
<dbReference type="InterPro" id="IPR029062">
    <property type="entry name" value="Class_I_gatase-like"/>
</dbReference>
<proteinExistence type="inferred from homology"/>
<accession>A0A1T4NJT2</accession>
<evidence type="ECO:0000256" key="2">
    <source>
        <dbReference type="ARBA" id="ARBA00022801"/>
    </source>
</evidence>
<dbReference type="InterPro" id="IPR021196">
    <property type="entry name" value="PdxT/SNO_CS"/>
</dbReference>
<dbReference type="SUPFAM" id="SSF52317">
    <property type="entry name" value="Class I glutamine amidotransferase-like"/>
    <property type="match status" value="1"/>
</dbReference>
<evidence type="ECO:0000256" key="5">
    <source>
        <dbReference type="ARBA" id="ARBA00023239"/>
    </source>
</evidence>
<dbReference type="GO" id="GO:0006543">
    <property type="term" value="P:L-glutamine catabolic process"/>
    <property type="evidence" value="ECO:0007669"/>
    <property type="project" value="UniProtKB-UniRule"/>
</dbReference>
<evidence type="ECO:0000256" key="1">
    <source>
        <dbReference type="ARBA" id="ARBA00008345"/>
    </source>
</evidence>
<evidence type="ECO:0000256" key="9">
    <source>
        <dbReference type="ARBA" id="ARBA00064749"/>
    </source>
</evidence>
<dbReference type="InterPro" id="IPR002161">
    <property type="entry name" value="PdxT/SNO"/>
</dbReference>
<comment type="pathway">
    <text evidence="10">Cofactor biosynthesis; pyridoxal 5'-phosphate biosynthesis.</text>
</comment>
<keyword evidence="3 10" id="KW-0663">Pyridoxal phosphate</keyword>
<dbReference type="GO" id="GO:0036381">
    <property type="term" value="F:pyridoxal 5'-phosphate synthase (glutamine hydrolysing) activity"/>
    <property type="evidence" value="ECO:0007669"/>
    <property type="project" value="UniProtKB-UniRule"/>
</dbReference>
<dbReference type="NCBIfam" id="TIGR03800">
    <property type="entry name" value="PLP_synth_Pdx2"/>
    <property type="match status" value="1"/>
</dbReference>
<feature type="binding site" evidence="10 12">
    <location>
        <position position="116"/>
    </location>
    <ligand>
        <name>L-glutamine</name>
        <dbReference type="ChEBI" id="CHEBI:58359"/>
    </ligand>
</feature>